<evidence type="ECO:0000313" key="4">
    <source>
        <dbReference type="Proteomes" id="UP000291822"/>
    </source>
</evidence>
<keyword evidence="2" id="KW-0732">Signal</keyword>
<proteinExistence type="predicted"/>
<feature type="signal peptide" evidence="2">
    <location>
        <begin position="1"/>
        <end position="26"/>
    </location>
</feature>
<comment type="caution">
    <text evidence="3">The sequence shown here is derived from an EMBL/GenBank/DDBJ whole genome shotgun (WGS) entry which is preliminary data.</text>
</comment>
<feature type="compositionally biased region" description="Polar residues" evidence="1">
    <location>
        <begin position="29"/>
        <end position="49"/>
    </location>
</feature>
<dbReference type="AlphaFoldDB" id="A0A4V2NLY5"/>
<dbReference type="RefSeq" id="WP_131409401.1">
    <property type="nucleotide sequence ID" value="NZ_SJTG01000002.1"/>
</dbReference>
<keyword evidence="4" id="KW-1185">Reference proteome</keyword>
<evidence type="ECO:0000256" key="2">
    <source>
        <dbReference type="SAM" id="SignalP"/>
    </source>
</evidence>
<gene>
    <name evidence="3" type="ORF">EZM97_18925</name>
</gene>
<accession>A0A4V2NLY5</accession>
<dbReference type="Proteomes" id="UP000291822">
    <property type="component" value="Unassembled WGS sequence"/>
</dbReference>
<evidence type="ECO:0000313" key="3">
    <source>
        <dbReference type="EMBL" id="TCI10911.1"/>
    </source>
</evidence>
<organism evidence="3 4">
    <name type="scientific">Dyella soli</name>
    <dbReference type="NCBI Taxonomy" id="522319"/>
    <lineage>
        <taxon>Bacteria</taxon>
        <taxon>Pseudomonadati</taxon>
        <taxon>Pseudomonadota</taxon>
        <taxon>Gammaproteobacteria</taxon>
        <taxon>Lysobacterales</taxon>
        <taxon>Rhodanobacteraceae</taxon>
        <taxon>Dyella</taxon>
    </lineage>
</organism>
<evidence type="ECO:0000256" key="1">
    <source>
        <dbReference type="SAM" id="MobiDB-lite"/>
    </source>
</evidence>
<dbReference type="EMBL" id="SJTG01000002">
    <property type="protein sequence ID" value="TCI10911.1"/>
    <property type="molecule type" value="Genomic_DNA"/>
</dbReference>
<sequence length="89" mass="9414">MKRIATLSVLAGLVLAAFVLPTATLARGSHSSGHTSSPVHVSGHTTKTGTYVPAHYRTAPDQTKLNNWSTKGNVNPYTGKEGTKNPYGH</sequence>
<feature type="chain" id="PRO_5020468225" evidence="2">
    <location>
        <begin position="27"/>
        <end position="89"/>
    </location>
</feature>
<protein>
    <submittedName>
        <fullName evidence="3">Uncharacterized protein</fullName>
    </submittedName>
</protein>
<reference evidence="3 4" key="1">
    <citation type="submission" date="2019-02" db="EMBL/GenBank/DDBJ databases">
        <title>Dyella amyloliquefaciens sp. nov., isolated from forest soil.</title>
        <authorList>
            <person name="Gao Z.-H."/>
            <person name="Qiu L.-H."/>
        </authorList>
    </citation>
    <scope>NUCLEOTIDE SEQUENCE [LARGE SCALE GENOMIC DNA]</scope>
    <source>
        <strain evidence="3 4">KACC 12747</strain>
    </source>
</reference>
<feature type="region of interest" description="Disordered" evidence="1">
    <location>
        <begin position="27"/>
        <end position="89"/>
    </location>
</feature>
<feature type="compositionally biased region" description="Polar residues" evidence="1">
    <location>
        <begin position="60"/>
        <end position="76"/>
    </location>
</feature>
<name>A0A4V2NLY5_9GAMM</name>